<evidence type="ECO:0000256" key="7">
    <source>
        <dbReference type="ARBA" id="ARBA00022670"/>
    </source>
</evidence>
<dbReference type="Proteomes" id="UP000323324">
    <property type="component" value="Unassembled WGS sequence"/>
</dbReference>
<organism evidence="14 15">
    <name type="scientific">Bizionia saleffrena</name>
    <dbReference type="NCBI Taxonomy" id="291189"/>
    <lineage>
        <taxon>Bacteria</taxon>
        <taxon>Pseudomonadati</taxon>
        <taxon>Bacteroidota</taxon>
        <taxon>Flavobacteriia</taxon>
        <taxon>Flavobacteriales</taxon>
        <taxon>Flavobacteriaceae</taxon>
        <taxon>Bizionia</taxon>
    </lineage>
</organism>
<keyword evidence="11" id="KW-0482">Metalloprotease</keyword>
<dbReference type="PANTHER" id="PTHR11533:SF174">
    <property type="entry name" value="PUROMYCIN-SENSITIVE AMINOPEPTIDASE-RELATED"/>
    <property type="match status" value="1"/>
</dbReference>
<dbReference type="InterPro" id="IPR042097">
    <property type="entry name" value="Aminopeptidase_N-like_N_sf"/>
</dbReference>
<dbReference type="InterPro" id="IPR050344">
    <property type="entry name" value="Peptidase_M1_aminopeptidases"/>
</dbReference>
<evidence type="ECO:0000259" key="12">
    <source>
        <dbReference type="Pfam" id="PF01433"/>
    </source>
</evidence>
<evidence type="ECO:0000256" key="9">
    <source>
        <dbReference type="ARBA" id="ARBA00022801"/>
    </source>
</evidence>
<dbReference type="SUPFAM" id="SSF63737">
    <property type="entry name" value="Leukotriene A4 hydrolase N-terminal domain"/>
    <property type="match status" value="1"/>
</dbReference>
<dbReference type="GO" id="GO:0042277">
    <property type="term" value="F:peptide binding"/>
    <property type="evidence" value="ECO:0007669"/>
    <property type="project" value="TreeGrafter"/>
</dbReference>
<dbReference type="Pfam" id="PF01433">
    <property type="entry name" value="Peptidase_M1"/>
    <property type="match status" value="1"/>
</dbReference>
<dbReference type="InterPro" id="IPR045357">
    <property type="entry name" value="Aminopeptidase_N-like_N"/>
</dbReference>
<dbReference type="InterPro" id="IPR001930">
    <property type="entry name" value="Peptidase_M1"/>
</dbReference>
<keyword evidence="7" id="KW-0645">Protease</keyword>
<dbReference type="CDD" id="cd09603">
    <property type="entry name" value="M1_APN_like"/>
    <property type="match status" value="1"/>
</dbReference>
<dbReference type="InterPro" id="IPR027268">
    <property type="entry name" value="Peptidase_M4/M1_CTD_sf"/>
</dbReference>
<comment type="catalytic activity">
    <reaction evidence="1">
        <text>Release of an N-terminal amino acid, Xaa-|-Yaa- from a peptide, amide or arylamide. Xaa is preferably Ala, but may be most amino acids including Pro (slow action). When a terminal hydrophobic residue is followed by a prolyl residue, the two may be released as an intact Xaa-Pro dipeptide.</text>
        <dbReference type="EC" id="3.4.11.2"/>
    </reaction>
</comment>
<dbReference type="Pfam" id="PF17900">
    <property type="entry name" value="Peptidase_M1_N"/>
    <property type="match status" value="1"/>
</dbReference>
<protein>
    <recommendedName>
        <fullName evidence="5">Aminopeptidase N</fullName>
        <ecNumber evidence="4">3.4.11.2</ecNumber>
    </recommendedName>
</protein>
<keyword evidence="8" id="KW-0479">Metal-binding</keyword>
<evidence type="ECO:0000256" key="11">
    <source>
        <dbReference type="ARBA" id="ARBA00023049"/>
    </source>
</evidence>
<dbReference type="Gene3D" id="1.10.390.10">
    <property type="entry name" value="Neutral Protease Domain 2"/>
    <property type="match status" value="1"/>
</dbReference>
<dbReference type="InterPro" id="IPR014782">
    <property type="entry name" value="Peptidase_M1_dom"/>
</dbReference>
<dbReference type="AlphaFoldDB" id="A0A8H2LNP8"/>
<dbReference type="GO" id="GO:0043171">
    <property type="term" value="P:peptide catabolic process"/>
    <property type="evidence" value="ECO:0007669"/>
    <property type="project" value="TreeGrafter"/>
</dbReference>
<gene>
    <name evidence="14" type="ORF">ES676_03220</name>
</gene>
<evidence type="ECO:0000256" key="1">
    <source>
        <dbReference type="ARBA" id="ARBA00000098"/>
    </source>
</evidence>
<reference evidence="14 15" key="1">
    <citation type="submission" date="2019-08" db="EMBL/GenBank/DDBJ databases">
        <title>Genomes of Antarctic Bizionia species.</title>
        <authorList>
            <person name="Bowman J.P."/>
        </authorList>
    </citation>
    <scope>NUCLEOTIDE SEQUENCE [LARGE SCALE GENOMIC DNA]</scope>
    <source>
        <strain evidence="14 15">HFD</strain>
    </source>
</reference>
<evidence type="ECO:0000256" key="2">
    <source>
        <dbReference type="ARBA" id="ARBA00001947"/>
    </source>
</evidence>
<dbReference type="SUPFAM" id="SSF55486">
    <property type="entry name" value="Metalloproteases ('zincins'), catalytic domain"/>
    <property type="match status" value="1"/>
</dbReference>
<dbReference type="GO" id="GO:0006508">
    <property type="term" value="P:proteolysis"/>
    <property type="evidence" value="ECO:0007669"/>
    <property type="project" value="UniProtKB-KW"/>
</dbReference>
<dbReference type="GO" id="GO:0016020">
    <property type="term" value="C:membrane"/>
    <property type="evidence" value="ECO:0007669"/>
    <property type="project" value="TreeGrafter"/>
</dbReference>
<dbReference type="EC" id="3.4.11.2" evidence="4"/>
<dbReference type="EMBL" id="VSKM01000003">
    <property type="protein sequence ID" value="TYB77317.1"/>
    <property type="molecule type" value="Genomic_DNA"/>
</dbReference>
<comment type="caution">
    <text evidence="14">The sequence shown here is derived from an EMBL/GenBank/DDBJ whole genome shotgun (WGS) entry which is preliminary data.</text>
</comment>
<evidence type="ECO:0000256" key="3">
    <source>
        <dbReference type="ARBA" id="ARBA00010136"/>
    </source>
</evidence>
<evidence type="ECO:0000259" key="13">
    <source>
        <dbReference type="Pfam" id="PF17900"/>
    </source>
</evidence>
<evidence type="ECO:0000313" key="15">
    <source>
        <dbReference type="Proteomes" id="UP000323324"/>
    </source>
</evidence>
<evidence type="ECO:0000256" key="5">
    <source>
        <dbReference type="ARBA" id="ARBA00015611"/>
    </source>
</evidence>
<evidence type="ECO:0000256" key="6">
    <source>
        <dbReference type="ARBA" id="ARBA00022438"/>
    </source>
</evidence>
<keyword evidence="9" id="KW-0378">Hydrolase</keyword>
<evidence type="ECO:0000256" key="10">
    <source>
        <dbReference type="ARBA" id="ARBA00022833"/>
    </source>
</evidence>
<dbReference type="GO" id="GO:0008270">
    <property type="term" value="F:zinc ion binding"/>
    <property type="evidence" value="ECO:0007669"/>
    <property type="project" value="InterPro"/>
</dbReference>
<dbReference type="GO" id="GO:0005737">
    <property type="term" value="C:cytoplasm"/>
    <property type="evidence" value="ECO:0007669"/>
    <property type="project" value="TreeGrafter"/>
</dbReference>
<dbReference type="RefSeq" id="WP_148368606.1">
    <property type="nucleotide sequence ID" value="NZ_VSKM01000003.1"/>
</dbReference>
<evidence type="ECO:0000256" key="8">
    <source>
        <dbReference type="ARBA" id="ARBA00022723"/>
    </source>
</evidence>
<dbReference type="PRINTS" id="PR00756">
    <property type="entry name" value="ALADIPTASE"/>
</dbReference>
<feature type="domain" description="Peptidase M1 membrane alanine aminopeptidase" evidence="12">
    <location>
        <begin position="234"/>
        <end position="433"/>
    </location>
</feature>
<sequence length="670" mass="77905">MKHLLFFILFSCSFLGKAQQTSGIDFKKAIVDLNTIDAENKSVNGSVIYSFDVLKTVDSFYLDTRNSSFSKVLLNNKVVKYRVKEDRFWVLSTLKPSMENTLEFSFYSRPKKALYVINSESEEQHQIWTQGQGQYTSNWLPSIDDTNDKIEFDICVTYKNNFEVIANGKLIKKESTATHTTWQYDMKQPMSSYLVALAIGKYNKIEELSASKIPLRYYYYPKDSLKVESTYRYSKQMFDFLETEIGVAYPWQNYKQVPVKDFLYAGMENTGTTIFSDAFVVDSTAFKDRNYVNINAHELAHQWFGNLVTATKSKHHWLQEGFATYYALLAERDVFGEDFYFWRLHEYAQELLEQEQAGEGTPLLDPKASSVTFYKKGAWVLEMLREKVGEKAFKDAVKKYLNTFQFKNVETDYFFKILEQTSNQDLSAFKLKWLESADLPITEMTNHLINQSESIATFFKYDCYAEPDSCKKFLLTSEAVELKSKIIPQLKGDIPAFLWSETDLKVRQAIAKSFTVVPLELKTQYETFLEDNSYATKEVALYTLWVNFPESRLLYLEKTANINGFNDKNIRLLWLVLALNTEGVANNDRIDYYAELIEYTSPNFDFNVRQNALSYLQSLDGFNDTAIKNLILATTHHNWRFKKLAKSILKSLSENEKYKDIITNLEQEKP</sequence>
<feature type="domain" description="Aminopeptidase N-like N-terminal" evidence="13">
    <location>
        <begin position="36"/>
        <end position="194"/>
    </location>
</feature>
<name>A0A8H2LNP8_9FLAO</name>
<dbReference type="PANTHER" id="PTHR11533">
    <property type="entry name" value="PROTEASE M1 ZINC METALLOPROTEASE"/>
    <property type="match status" value="1"/>
</dbReference>
<comment type="similarity">
    <text evidence="3">Belongs to the peptidase M1 family.</text>
</comment>
<dbReference type="GO" id="GO:0016285">
    <property type="term" value="F:alanyl aminopeptidase activity"/>
    <property type="evidence" value="ECO:0007669"/>
    <property type="project" value="UniProtKB-EC"/>
</dbReference>
<proteinExistence type="inferred from homology"/>
<keyword evidence="6" id="KW-0031">Aminopeptidase</keyword>
<accession>A0A8H2LNP8</accession>
<comment type="cofactor">
    <cofactor evidence="2">
        <name>Zn(2+)</name>
        <dbReference type="ChEBI" id="CHEBI:29105"/>
    </cofactor>
</comment>
<dbReference type="Gene3D" id="2.60.40.1730">
    <property type="entry name" value="tricorn interacting facor f3 domain"/>
    <property type="match status" value="1"/>
</dbReference>
<keyword evidence="15" id="KW-1185">Reference proteome</keyword>
<evidence type="ECO:0000256" key="4">
    <source>
        <dbReference type="ARBA" id="ARBA00012564"/>
    </source>
</evidence>
<dbReference type="GO" id="GO:0070006">
    <property type="term" value="F:metalloaminopeptidase activity"/>
    <property type="evidence" value="ECO:0007669"/>
    <property type="project" value="TreeGrafter"/>
</dbReference>
<keyword evidence="10" id="KW-0862">Zinc</keyword>
<dbReference type="GO" id="GO:0005615">
    <property type="term" value="C:extracellular space"/>
    <property type="evidence" value="ECO:0007669"/>
    <property type="project" value="TreeGrafter"/>
</dbReference>
<evidence type="ECO:0000313" key="14">
    <source>
        <dbReference type="EMBL" id="TYB77317.1"/>
    </source>
</evidence>